<dbReference type="HOGENOM" id="CLU_114417_0_0_10"/>
<dbReference type="Pfam" id="PF20326">
    <property type="entry name" value="DUF6621"/>
    <property type="match status" value="1"/>
</dbReference>
<dbReference type="InterPro" id="IPR046729">
    <property type="entry name" value="DUF6621"/>
</dbReference>
<organism evidence="1 2">
    <name type="scientific">Prevotella micans F0438</name>
    <dbReference type="NCBI Taxonomy" id="883158"/>
    <lineage>
        <taxon>Bacteria</taxon>
        <taxon>Pseudomonadati</taxon>
        <taxon>Bacteroidota</taxon>
        <taxon>Bacteroidia</taxon>
        <taxon>Bacteroidales</taxon>
        <taxon>Prevotellaceae</taxon>
        <taxon>Prevotella</taxon>
    </lineage>
</organism>
<dbReference type="STRING" id="883158.HMPREF9140_01833"/>
<evidence type="ECO:0000313" key="1">
    <source>
        <dbReference type="EMBL" id="EHO67096.1"/>
    </source>
</evidence>
<dbReference type="AlphaFoldDB" id="H1Q4J5"/>
<proteinExistence type="predicted"/>
<dbReference type="PATRIC" id="fig|883158.3.peg.1836"/>
<comment type="caution">
    <text evidence="1">The sequence shown here is derived from an EMBL/GenBank/DDBJ whole genome shotgun (WGS) entry which is preliminary data.</text>
</comment>
<dbReference type="eggNOG" id="ENOG5031GTW">
    <property type="taxonomic scope" value="Bacteria"/>
</dbReference>
<dbReference type="EMBL" id="AGWK01000049">
    <property type="protein sequence ID" value="EHO67096.1"/>
    <property type="molecule type" value="Genomic_DNA"/>
</dbReference>
<dbReference type="Proteomes" id="UP000016023">
    <property type="component" value="Unassembled WGS sequence"/>
</dbReference>
<sequence length="203" mass="23125">MNIQQPQNFKWSENVIIIDGDYVDRVAFNLIVNFERMLNRKIPSADFSQWIVDVSLDGNLRPGKHETQVIILHDENSKKLENFVPSDYETEFNGQAFNDDVLGEFIINTIATGNDVAQKNDVMLDLITIILPHNEVRRMMMLPDTDDHHTLGMIRNALRPAGAEKEITLFGMQPFEGGNFKQQVLGYSLMDAMGIKASELEKQ</sequence>
<protein>
    <submittedName>
        <fullName evidence="1">Uncharacterized protein</fullName>
    </submittedName>
</protein>
<name>H1Q4J5_9BACT</name>
<accession>H1Q4J5</accession>
<reference evidence="1 2" key="1">
    <citation type="submission" date="2011-12" db="EMBL/GenBank/DDBJ databases">
        <title>The Genome Sequence of Prevotella micans F0438.</title>
        <authorList>
            <consortium name="The Broad Institute Genome Sequencing Platform"/>
            <person name="Earl A."/>
            <person name="Ward D."/>
            <person name="Feldgarden M."/>
            <person name="Gevers D."/>
            <person name="Izard J."/>
            <person name="Baranova O.V."/>
            <person name="Blanton J.M."/>
            <person name="Wade W.G."/>
            <person name="Dewhirst F.E."/>
            <person name="Young S.K."/>
            <person name="Zeng Q."/>
            <person name="Gargeya S."/>
            <person name="Fitzgerald M."/>
            <person name="Haas B."/>
            <person name="Abouelleil A."/>
            <person name="Alvarado L."/>
            <person name="Arachchi H.M."/>
            <person name="Berlin A."/>
            <person name="Chapman S.B."/>
            <person name="Gearin G."/>
            <person name="Goldberg J."/>
            <person name="Griggs A."/>
            <person name="Gujja S."/>
            <person name="Hansen M."/>
            <person name="Heiman D."/>
            <person name="Howarth C."/>
            <person name="Larimer J."/>
            <person name="Lui A."/>
            <person name="MacDonald P.J.P."/>
            <person name="McCowen C."/>
            <person name="Montmayeur A."/>
            <person name="Murphy C."/>
            <person name="Neiman D."/>
            <person name="Pearson M."/>
            <person name="Priest M."/>
            <person name="Roberts A."/>
            <person name="Saif S."/>
            <person name="Shea T."/>
            <person name="Sisk P."/>
            <person name="Stolte C."/>
            <person name="Sykes S."/>
            <person name="Wortman J."/>
            <person name="Nusbaum C."/>
            <person name="Birren B."/>
        </authorList>
    </citation>
    <scope>NUCLEOTIDE SEQUENCE [LARGE SCALE GENOMIC DNA]</scope>
    <source>
        <strain evidence="1 2">F0438</strain>
    </source>
</reference>
<gene>
    <name evidence="1" type="ORF">HMPREF9140_01833</name>
</gene>
<dbReference type="RefSeq" id="WP_006953400.1">
    <property type="nucleotide sequence ID" value="NZ_JH594523.1"/>
</dbReference>
<evidence type="ECO:0000313" key="2">
    <source>
        <dbReference type="Proteomes" id="UP000016023"/>
    </source>
</evidence>
<keyword evidence="2" id="KW-1185">Reference proteome</keyword>